<comment type="similarity">
    <text evidence="1">Belongs to the glycosyl hydrolase 16 family.</text>
</comment>
<sequence length="389" mass="42441">MEDGRSTSTDLVHPTTKSSRRTSLLATAAVAAGTLLTTPPADARTPWVSLRAPASVTSGQPVLVRGKVPGHVSKVRLERRISGRWVLVKRVAARNGRYLTWVRPVSTTRYRAALPRRSATSRAQVVRVVRPATDTCGVRPTKPDGSLWSCTLHDEFTGTSLDRTTWVPQTNFASGVRAAHACYRDDPSVVSQSGGSLNLSVRKVSDPVTCSFAGLSGPTHLIAGGVMTYHLFSQQYGRFEARIRTTATTDPGLHEAFWLWPDDRFPSTAVWPYAGEIDISETYSSHPSLSIPFLHYAADARGSVPGTNTAWDCTAARGEWNTYTLEWGPSRIEIKVNGRTCLVNTSGDAAFQKPYLVVLTQLLGVAGNAYDGRAPLPATMNVDYLRVWR</sequence>
<dbReference type="SUPFAM" id="SSF49899">
    <property type="entry name" value="Concanavalin A-like lectins/glucanases"/>
    <property type="match status" value="1"/>
</dbReference>
<feature type="compositionally biased region" description="Polar residues" evidence="2">
    <location>
        <begin position="1"/>
        <end position="10"/>
    </location>
</feature>
<dbReference type="GO" id="GO:0005975">
    <property type="term" value="P:carbohydrate metabolic process"/>
    <property type="evidence" value="ECO:0007669"/>
    <property type="project" value="InterPro"/>
</dbReference>
<dbReference type="InterPro" id="IPR006311">
    <property type="entry name" value="TAT_signal"/>
</dbReference>
<dbReference type="PANTHER" id="PTHR10963">
    <property type="entry name" value="GLYCOSYL HYDROLASE-RELATED"/>
    <property type="match status" value="1"/>
</dbReference>
<dbReference type="OrthoDB" id="3250776at2"/>
<dbReference type="PANTHER" id="PTHR10963:SF55">
    <property type="entry name" value="GLYCOSIDE HYDROLASE FAMILY 16 PROTEIN"/>
    <property type="match status" value="1"/>
</dbReference>
<organism evidence="4 5">
    <name type="scientific">Nocardioides marmoriginsengisoli</name>
    <dbReference type="NCBI Taxonomy" id="661483"/>
    <lineage>
        <taxon>Bacteria</taxon>
        <taxon>Bacillati</taxon>
        <taxon>Actinomycetota</taxon>
        <taxon>Actinomycetes</taxon>
        <taxon>Propionibacteriales</taxon>
        <taxon>Nocardioidaceae</taxon>
        <taxon>Nocardioides</taxon>
    </lineage>
</organism>
<feature type="domain" description="GH16" evidence="3">
    <location>
        <begin position="154"/>
        <end position="389"/>
    </location>
</feature>
<dbReference type="Pfam" id="PF00722">
    <property type="entry name" value="Glyco_hydro_16"/>
    <property type="match status" value="1"/>
</dbReference>
<dbReference type="InterPro" id="IPR013320">
    <property type="entry name" value="ConA-like_dom_sf"/>
</dbReference>
<feature type="region of interest" description="Disordered" evidence="2">
    <location>
        <begin position="1"/>
        <end position="20"/>
    </location>
</feature>
<dbReference type="AlphaFoldDB" id="A0A3N0CBX3"/>
<accession>A0A3N0CBX3</accession>
<evidence type="ECO:0000313" key="4">
    <source>
        <dbReference type="EMBL" id="RNL60566.1"/>
    </source>
</evidence>
<evidence type="ECO:0000256" key="1">
    <source>
        <dbReference type="ARBA" id="ARBA00006865"/>
    </source>
</evidence>
<keyword evidence="4" id="KW-0378">Hydrolase</keyword>
<dbReference type="PROSITE" id="PS51318">
    <property type="entry name" value="TAT"/>
    <property type="match status" value="1"/>
</dbReference>
<proteinExistence type="inferred from homology"/>
<name>A0A3N0CBX3_9ACTN</name>
<protein>
    <submittedName>
        <fullName evidence="4">Glycoside hydrolase family 16 protein</fullName>
    </submittedName>
</protein>
<reference evidence="4 5" key="1">
    <citation type="submission" date="2018-11" db="EMBL/GenBank/DDBJ databases">
        <authorList>
            <person name="Li F."/>
        </authorList>
    </citation>
    <scope>NUCLEOTIDE SEQUENCE [LARGE SCALE GENOMIC DNA]</scope>
    <source>
        <strain evidence="4 5">Gsoil 097</strain>
    </source>
</reference>
<evidence type="ECO:0000256" key="2">
    <source>
        <dbReference type="SAM" id="MobiDB-lite"/>
    </source>
</evidence>
<evidence type="ECO:0000259" key="3">
    <source>
        <dbReference type="PROSITE" id="PS51762"/>
    </source>
</evidence>
<gene>
    <name evidence="4" type="ORF">EFK50_19810</name>
</gene>
<dbReference type="Proteomes" id="UP000267128">
    <property type="component" value="Unassembled WGS sequence"/>
</dbReference>
<comment type="caution">
    <text evidence="4">The sequence shown here is derived from an EMBL/GenBank/DDBJ whole genome shotgun (WGS) entry which is preliminary data.</text>
</comment>
<dbReference type="InterPro" id="IPR000757">
    <property type="entry name" value="Beta-glucanase-like"/>
</dbReference>
<dbReference type="GO" id="GO:0004553">
    <property type="term" value="F:hydrolase activity, hydrolyzing O-glycosyl compounds"/>
    <property type="evidence" value="ECO:0007669"/>
    <property type="project" value="InterPro"/>
</dbReference>
<dbReference type="CDD" id="cd08023">
    <property type="entry name" value="GH16_laminarinase_like"/>
    <property type="match status" value="1"/>
</dbReference>
<dbReference type="PROSITE" id="PS51762">
    <property type="entry name" value="GH16_2"/>
    <property type="match status" value="1"/>
</dbReference>
<dbReference type="EMBL" id="RJSE01000009">
    <property type="protein sequence ID" value="RNL60566.1"/>
    <property type="molecule type" value="Genomic_DNA"/>
</dbReference>
<dbReference type="InterPro" id="IPR050546">
    <property type="entry name" value="Glycosyl_Hydrlase_16"/>
</dbReference>
<dbReference type="Gene3D" id="2.60.120.200">
    <property type="match status" value="1"/>
</dbReference>
<evidence type="ECO:0000313" key="5">
    <source>
        <dbReference type="Proteomes" id="UP000267128"/>
    </source>
</evidence>
<keyword evidence="5" id="KW-1185">Reference proteome</keyword>